<proteinExistence type="predicted"/>
<evidence type="ECO:0000313" key="1">
    <source>
        <dbReference type="EMBL" id="MBF0934212.1"/>
    </source>
</evidence>
<protein>
    <submittedName>
        <fullName evidence="1">Uncharacterized protein</fullName>
    </submittedName>
</protein>
<evidence type="ECO:0000313" key="2">
    <source>
        <dbReference type="Proteomes" id="UP000757900"/>
    </source>
</evidence>
<dbReference type="EMBL" id="JABZFV010000005">
    <property type="protein sequence ID" value="MBF0934212.1"/>
    <property type="molecule type" value="Genomic_DNA"/>
</dbReference>
<sequence length="57" mass="6790">MNPYQDYVQDWQAQAPDYPSQALLQVACDLYQQQEDRLRQLEGQLDGSMWSPKDWQN</sequence>
<comment type="caution">
    <text evidence="1">The sequence shown here is derived from an EMBL/GenBank/DDBJ whole genome shotgun (WGS) entry which is preliminary data.</text>
</comment>
<gene>
    <name evidence="1" type="ORF">HXK00_01040</name>
</gene>
<accession>A0A929MN03</accession>
<organism evidence="1 2">
    <name type="scientific">Abiotrophia defectiva</name>
    <name type="common">Streptococcus defectivus</name>
    <dbReference type="NCBI Taxonomy" id="46125"/>
    <lineage>
        <taxon>Bacteria</taxon>
        <taxon>Bacillati</taxon>
        <taxon>Bacillota</taxon>
        <taxon>Bacilli</taxon>
        <taxon>Lactobacillales</taxon>
        <taxon>Aerococcaceae</taxon>
        <taxon>Abiotrophia</taxon>
    </lineage>
</organism>
<dbReference type="Proteomes" id="UP000757900">
    <property type="component" value="Unassembled WGS sequence"/>
</dbReference>
<dbReference type="RefSeq" id="WP_303885206.1">
    <property type="nucleotide sequence ID" value="NZ_CALGLG010000004.1"/>
</dbReference>
<reference evidence="1" key="1">
    <citation type="submission" date="2020-04" db="EMBL/GenBank/DDBJ databases">
        <title>Deep metagenomics examines the oral microbiome during advanced dental caries in children, revealing novel taxa and co-occurrences with host molecules.</title>
        <authorList>
            <person name="Baker J.L."/>
            <person name="Morton J.T."/>
            <person name="Dinis M."/>
            <person name="Alvarez R."/>
            <person name="Tran N.C."/>
            <person name="Knight R."/>
            <person name="Edlund A."/>
        </authorList>
    </citation>
    <scope>NUCLEOTIDE SEQUENCE</scope>
    <source>
        <strain evidence="1">JCVI_23_bin.16</strain>
    </source>
</reference>
<name>A0A929MN03_ABIDE</name>
<dbReference type="AlphaFoldDB" id="A0A929MN03"/>